<keyword evidence="3" id="KW-0804">Transcription</keyword>
<dbReference type="Gene3D" id="3.40.50.300">
    <property type="entry name" value="P-loop containing nucleotide triphosphate hydrolases"/>
    <property type="match status" value="1"/>
</dbReference>
<evidence type="ECO:0000259" key="4">
    <source>
        <dbReference type="PROSITE" id="PS50043"/>
    </source>
</evidence>
<evidence type="ECO:0000313" key="5">
    <source>
        <dbReference type="EMBL" id="GEB35209.1"/>
    </source>
</evidence>
<dbReference type="CDD" id="cd06170">
    <property type="entry name" value="LuxR_C_like"/>
    <property type="match status" value="1"/>
</dbReference>
<protein>
    <submittedName>
        <fullName evidence="5">LuxR family transcriptional regulator</fullName>
    </submittedName>
</protein>
<dbReference type="GO" id="GO:0006355">
    <property type="term" value="P:regulation of DNA-templated transcription"/>
    <property type="evidence" value="ECO:0007669"/>
    <property type="project" value="InterPro"/>
</dbReference>
<dbReference type="InterPro" id="IPR027417">
    <property type="entry name" value="P-loop_NTPase"/>
</dbReference>
<keyword evidence="6" id="KW-1185">Reference proteome</keyword>
<keyword evidence="1" id="KW-0805">Transcription regulation</keyword>
<evidence type="ECO:0000313" key="6">
    <source>
        <dbReference type="Proteomes" id="UP000316882"/>
    </source>
</evidence>
<reference evidence="5 6" key="1">
    <citation type="submission" date="2019-06" db="EMBL/GenBank/DDBJ databases">
        <title>Whole genome shotgun sequence of Brevibacillus parabrevis NBRC 12334.</title>
        <authorList>
            <person name="Hosoyama A."/>
            <person name="Uohara A."/>
            <person name="Ohji S."/>
            <person name="Ichikawa N."/>
        </authorList>
    </citation>
    <scope>NUCLEOTIDE SEQUENCE [LARGE SCALE GENOMIC DNA]</scope>
    <source>
        <strain evidence="5 6">NBRC 12334</strain>
    </source>
</reference>
<dbReference type="GO" id="GO:0003677">
    <property type="term" value="F:DNA binding"/>
    <property type="evidence" value="ECO:0007669"/>
    <property type="project" value="UniProtKB-KW"/>
</dbReference>
<dbReference type="STRING" id="54914.AV540_20235"/>
<dbReference type="PANTHER" id="PTHR44688:SF16">
    <property type="entry name" value="DNA-BINDING TRANSCRIPTIONAL ACTIVATOR DEVR_DOSR"/>
    <property type="match status" value="1"/>
</dbReference>
<evidence type="ECO:0000256" key="2">
    <source>
        <dbReference type="ARBA" id="ARBA00023125"/>
    </source>
</evidence>
<keyword evidence="2" id="KW-0238">DNA-binding</keyword>
<dbReference type="SUPFAM" id="SSF52540">
    <property type="entry name" value="P-loop containing nucleoside triphosphate hydrolases"/>
    <property type="match status" value="1"/>
</dbReference>
<dbReference type="AlphaFoldDB" id="A0A4Y3PVF8"/>
<gene>
    <name evidence="5" type="ORF">BPA01_47890</name>
</gene>
<sequence length="871" mass="98182">MGQPSVMLKTKTAVPAYRFDSVKRSHLLEQMNNGLQCRLTFVNAPAGYGKTTLLCQWAHDFSGQLAWLSLDEKDNDLVRFWRYIVHMLTNASSPHLAENMENSMKATSHTSIFSFIDSLLNELATTIHQPLAIILDDYHVISESAIHDSLAYFIEYLPGNCHVYIASRSALPFSTAKWRLRSELVHLTPQQLLFDQAEAFSFCQQVHGLLLSEEQIASLVASTEGWVAGLQLAAISLSTSGNHERFFAKFTGAHRDISDYLFHEVLVQLPQSTRDFLLLTSVLSRLDAHVCNALVGMTGSQQVLAELYRQNIFLFPLDDDQTWYRYHHLFADFLRSQLELTYPGKAYELHKLASESFAARGFLDEAIEHAICACDYPLAVQLLAQHFPTWLSRGEFFTLLRALTSIPDHGQNMPPLLRLLYVFLLIACDQTSLAQAELDLLEKDCQSMPPSAEREQFASGLFFVRANLVFANGDFASWVASSSQLQEDLPQNPLFYHLNYNTTEPFIRRTRFGLKGMLSEETELVGKQFSAILEAHGWQDSLINKYVVQALAEGLYEENKLEESFAFLQKIAPVALQQKIPGLYVPYVLTHARHLLANQDFKEARRLVQEAMEIVTGWSQLYWISPLRAFQAYIALREGDVAWAEAELAKLPRSTFHKPSIHKELEQLAYVRLLLAKQQEADALKILAPLKQIGVREGLLGSQVEIANLQAMALQQQGNKREALAHLHEALVIGAKNLYVRSFLDEGLAMYSLLSAYQQRENSRTEQAPPVISPDYVQQLLELFPKKRARAHGSSFSPLPEPLTGKEMIILSMLGQGASNKQIAEELGNTVGTVKVYLHRIYGKLGVENRTQALLRAQEISLLEAPTSTML</sequence>
<dbReference type="Proteomes" id="UP000316882">
    <property type="component" value="Unassembled WGS sequence"/>
</dbReference>
<dbReference type="RefSeq" id="WP_122964654.1">
    <property type="nucleotide sequence ID" value="NZ_BJMH01000035.1"/>
</dbReference>
<dbReference type="InterPro" id="IPR041617">
    <property type="entry name" value="TPR_MalT"/>
</dbReference>
<dbReference type="PANTHER" id="PTHR44688">
    <property type="entry name" value="DNA-BINDING TRANSCRIPTIONAL ACTIVATOR DEVR_DOSR"/>
    <property type="match status" value="1"/>
</dbReference>
<dbReference type="InterPro" id="IPR036388">
    <property type="entry name" value="WH-like_DNA-bd_sf"/>
</dbReference>
<dbReference type="PRINTS" id="PR00038">
    <property type="entry name" value="HTHLUXR"/>
</dbReference>
<dbReference type="Gene3D" id="1.25.40.10">
    <property type="entry name" value="Tetratricopeptide repeat domain"/>
    <property type="match status" value="1"/>
</dbReference>
<proteinExistence type="predicted"/>
<dbReference type="InterPro" id="IPR011990">
    <property type="entry name" value="TPR-like_helical_dom_sf"/>
</dbReference>
<dbReference type="Pfam" id="PF17874">
    <property type="entry name" value="TPR_MalT"/>
    <property type="match status" value="1"/>
</dbReference>
<dbReference type="SUPFAM" id="SSF46894">
    <property type="entry name" value="C-terminal effector domain of the bipartite response regulators"/>
    <property type="match status" value="1"/>
</dbReference>
<dbReference type="EMBL" id="BJMH01000035">
    <property type="protein sequence ID" value="GEB35209.1"/>
    <property type="molecule type" value="Genomic_DNA"/>
</dbReference>
<accession>A0A4Y3PVF8</accession>
<name>A0A4Y3PVF8_BREPA</name>
<evidence type="ECO:0000256" key="3">
    <source>
        <dbReference type="ARBA" id="ARBA00023163"/>
    </source>
</evidence>
<dbReference type="InterPro" id="IPR059106">
    <property type="entry name" value="WHD_MalT"/>
</dbReference>
<dbReference type="InterPro" id="IPR000792">
    <property type="entry name" value="Tscrpt_reg_LuxR_C"/>
</dbReference>
<dbReference type="SMART" id="SM00421">
    <property type="entry name" value="HTH_LUXR"/>
    <property type="match status" value="1"/>
</dbReference>
<dbReference type="Pfam" id="PF25873">
    <property type="entry name" value="WHD_MalT"/>
    <property type="match status" value="1"/>
</dbReference>
<evidence type="ECO:0000256" key="1">
    <source>
        <dbReference type="ARBA" id="ARBA00023015"/>
    </source>
</evidence>
<organism evidence="5 6">
    <name type="scientific">Brevibacillus parabrevis</name>
    <dbReference type="NCBI Taxonomy" id="54914"/>
    <lineage>
        <taxon>Bacteria</taxon>
        <taxon>Bacillati</taxon>
        <taxon>Bacillota</taxon>
        <taxon>Bacilli</taxon>
        <taxon>Bacillales</taxon>
        <taxon>Paenibacillaceae</taxon>
        <taxon>Brevibacillus</taxon>
    </lineage>
</organism>
<dbReference type="Gene3D" id="1.10.10.10">
    <property type="entry name" value="Winged helix-like DNA-binding domain superfamily/Winged helix DNA-binding domain"/>
    <property type="match status" value="1"/>
</dbReference>
<dbReference type="SUPFAM" id="SSF48452">
    <property type="entry name" value="TPR-like"/>
    <property type="match status" value="1"/>
</dbReference>
<dbReference type="InterPro" id="IPR016032">
    <property type="entry name" value="Sig_transdc_resp-reg_C-effctor"/>
</dbReference>
<feature type="domain" description="HTH luxR-type" evidence="4">
    <location>
        <begin position="799"/>
        <end position="861"/>
    </location>
</feature>
<dbReference type="Pfam" id="PF00196">
    <property type="entry name" value="GerE"/>
    <property type="match status" value="1"/>
</dbReference>
<dbReference type="PROSITE" id="PS50043">
    <property type="entry name" value="HTH_LUXR_2"/>
    <property type="match status" value="1"/>
</dbReference>
<comment type="caution">
    <text evidence="5">The sequence shown here is derived from an EMBL/GenBank/DDBJ whole genome shotgun (WGS) entry which is preliminary data.</text>
</comment>